<reference evidence="6 7" key="1">
    <citation type="submission" date="2016-10" db="EMBL/GenBank/DDBJ databases">
        <authorList>
            <person name="de Groot N.N."/>
        </authorList>
    </citation>
    <scope>NUCLEOTIDE SEQUENCE [LARGE SCALE GENOMIC DNA]</scope>
    <source>
        <strain evidence="6 7">DSM 26880</strain>
    </source>
</reference>
<sequence length="339" mass="36087">MDRKVATIQDVAKAAGVSTATVSRTLSKPSVVAATTREAVLSAVAETGYRVNATASNLRRQRTGSVIVLLPNIANPFFSQILAGLASILTPAQYGMLIADTQAGPDPDQRFRHYLTSGQADGIVLLDGSLAPDALDIPGRPPVVMACEWMTRDLPSVRVENGKGAAMAVGHLARLGHRAIGHVTGPRGNLLTETRLEGFREALTSVGVPMRPDWILEGDFSMDSGAAAARAWLDMTDRPTALFFSSDEMAVGFMGAVQREGVRVPDDVSIVGFDNIEIAQHLSPALTTIRQPRTQIGIRAAELLLGMIESGTRTGPSDLIEIEFIRRDSAGPPPRKTSG</sequence>
<dbReference type="PANTHER" id="PTHR30146">
    <property type="entry name" value="LACI-RELATED TRANSCRIPTIONAL REPRESSOR"/>
    <property type="match status" value="1"/>
</dbReference>
<dbReference type="PROSITE" id="PS50932">
    <property type="entry name" value="HTH_LACI_2"/>
    <property type="match status" value="1"/>
</dbReference>
<dbReference type="InterPro" id="IPR046335">
    <property type="entry name" value="LacI/GalR-like_sensor"/>
</dbReference>
<evidence type="ECO:0000256" key="1">
    <source>
        <dbReference type="ARBA" id="ARBA00022491"/>
    </source>
</evidence>
<dbReference type="InterPro" id="IPR000843">
    <property type="entry name" value="HTH_LacI"/>
</dbReference>
<dbReference type="STRING" id="321339.SAMN05444340_101384"/>
<name>A0A1H3FEU2_9RHOB</name>
<dbReference type="Gene3D" id="1.10.260.40">
    <property type="entry name" value="lambda repressor-like DNA-binding domains"/>
    <property type="match status" value="1"/>
</dbReference>
<evidence type="ECO:0000256" key="3">
    <source>
        <dbReference type="ARBA" id="ARBA00023125"/>
    </source>
</evidence>
<evidence type="ECO:0000313" key="7">
    <source>
        <dbReference type="Proteomes" id="UP000199286"/>
    </source>
</evidence>
<keyword evidence="7" id="KW-1185">Reference proteome</keyword>
<dbReference type="RefSeq" id="WP_089878332.1">
    <property type="nucleotide sequence ID" value="NZ_FNPF01000001.1"/>
</dbReference>
<dbReference type="InterPro" id="IPR028082">
    <property type="entry name" value="Peripla_BP_I"/>
</dbReference>
<dbReference type="SUPFAM" id="SSF53822">
    <property type="entry name" value="Periplasmic binding protein-like I"/>
    <property type="match status" value="1"/>
</dbReference>
<dbReference type="Gene3D" id="3.40.50.2300">
    <property type="match status" value="2"/>
</dbReference>
<dbReference type="CDD" id="cd06284">
    <property type="entry name" value="PBP1_LacI-like"/>
    <property type="match status" value="1"/>
</dbReference>
<dbReference type="PANTHER" id="PTHR30146:SF151">
    <property type="entry name" value="HTH-TYPE TRANSCRIPTIONAL REPRESSOR CYTR"/>
    <property type="match status" value="1"/>
</dbReference>
<accession>A0A1H3FEU2</accession>
<organism evidence="6 7">
    <name type="scientific">Citreimonas salinaria</name>
    <dbReference type="NCBI Taxonomy" id="321339"/>
    <lineage>
        <taxon>Bacteria</taxon>
        <taxon>Pseudomonadati</taxon>
        <taxon>Pseudomonadota</taxon>
        <taxon>Alphaproteobacteria</taxon>
        <taxon>Rhodobacterales</taxon>
        <taxon>Roseobacteraceae</taxon>
        <taxon>Citreimonas</taxon>
    </lineage>
</organism>
<protein>
    <submittedName>
        <fullName evidence="6">Transcriptional regulator, LacI family</fullName>
    </submittedName>
</protein>
<dbReference type="CDD" id="cd01392">
    <property type="entry name" value="HTH_LacI"/>
    <property type="match status" value="1"/>
</dbReference>
<evidence type="ECO:0000259" key="5">
    <source>
        <dbReference type="PROSITE" id="PS50932"/>
    </source>
</evidence>
<dbReference type="PRINTS" id="PR00036">
    <property type="entry name" value="HTHLACI"/>
</dbReference>
<feature type="domain" description="HTH lacI-type" evidence="5">
    <location>
        <begin position="6"/>
        <end position="60"/>
    </location>
</feature>
<dbReference type="OrthoDB" id="60111at2"/>
<evidence type="ECO:0000256" key="2">
    <source>
        <dbReference type="ARBA" id="ARBA00023015"/>
    </source>
</evidence>
<dbReference type="AlphaFoldDB" id="A0A1H3FEU2"/>
<dbReference type="EMBL" id="FNPF01000001">
    <property type="protein sequence ID" value="SDX89450.1"/>
    <property type="molecule type" value="Genomic_DNA"/>
</dbReference>
<evidence type="ECO:0000256" key="4">
    <source>
        <dbReference type="ARBA" id="ARBA00023163"/>
    </source>
</evidence>
<dbReference type="SUPFAM" id="SSF47413">
    <property type="entry name" value="lambda repressor-like DNA-binding domains"/>
    <property type="match status" value="1"/>
</dbReference>
<dbReference type="Pfam" id="PF13377">
    <property type="entry name" value="Peripla_BP_3"/>
    <property type="match status" value="1"/>
</dbReference>
<dbReference type="InterPro" id="IPR010982">
    <property type="entry name" value="Lambda_DNA-bd_dom_sf"/>
</dbReference>
<keyword evidence="4" id="KW-0804">Transcription</keyword>
<dbReference type="SMART" id="SM00354">
    <property type="entry name" value="HTH_LACI"/>
    <property type="match status" value="1"/>
</dbReference>
<gene>
    <name evidence="6" type="ORF">SAMN05444340_101384</name>
</gene>
<keyword evidence="1" id="KW-0678">Repressor</keyword>
<dbReference type="GO" id="GO:0000976">
    <property type="term" value="F:transcription cis-regulatory region binding"/>
    <property type="evidence" value="ECO:0007669"/>
    <property type="project" value="TreeGrafter"/>
</dbReference>
<keyword evidence="3" id="KW-0238">DNA-binding</keyword>
<keyword evidence="2" id="KW-0805">Transcription regulation</keyword>
<evidence type="ECO:0000313" key="6">
    <source>
        <dbReference type="EMBL" id="SDX89450.1"/>
    </source>
</evidence>
<dbReference type="Proteomes" id="UP000199286">
    <property type="component" value="Unassembled WGS sequence"/>
</dbReference>
<proteinExistence type="predicted"/>
<dbReference type="Pfam" id="PF00356">
    <property type="entry name" value="LacI"/>
    <property type="match status" value="1"/>
</dbReference>
<dbReference type="GO" id="GO:0003700">
    <property type="term" value="F:DNA-binding transcription factor activity"/>
    <property type="evidence" value="ECO:0007669"/>
    <property type="project" value="TreeGrafter"/>
</dbReference>